<dbReference type="NCBIfam" id="TIGR00912">
    <property type="entry name" value="2A0309"/>
    <property type="match status" value="1"/>
</dbReference>
<keyword evidence="6 8" id="KW-1133">Transmembrane helix</keyword>
<evidence type="ECO:0000256" key="5">
    <source>
        <dbReference type="ARBA" id="ARBA00022692"/>
    </source>
</evidence>
<evidence type="ECO:0000256" key="3">
    <source>
        <dbReference type="ARBA" id="ARBA00022448"/>
    </source>
</evidence>
<evidence type="ECO:0000313" key="9">
    <source>
        <dbReference type="EMBL" id="SHF65660.1"/>
    </source>
</evidence>
<keyword evidence="4" id="KW-0309">Germination</keyword>
<name>A0A1M5DFC6_9THEO</name>
<feature type="transmembrane region" description="Helical" evidence="8">
    <location>
        <begin position="246"/>
        <end position="262"/>
    </location>
</feature>
<feature type="transmembrane region" description="Helical" evidence="8">
    <location>
        <begin position="268"/>
        <end position="289"/>
    </location>
</feature>
<dbReference type="OrthoDB" id="1891864at2"/>
<sequence>MHREKIYPWQLFSLIFIFELGSAVLFALGIQAKQDIWIVVILSYLGAVVVAFVYTRLFYEYKCGLVEYLLKIWGKNLGSVISFMYIVFFLILTAVVTRNFMELLKTAILFLTPSAIITLLYIALITYAVMLGIECIARMSSLYVIIVAVLLVIQYSLFIASKEVDFSSILPILEDGIMLPLKTAFQITLEFPFTEIIAFTTVYPMLSKPQKAFSMTLAALTAAAVVIALNDIFIISILGVNETARISFPLYIAITMVRIGFIQNMDALVVIILVINGFFKVAIFYYACVESIQKLFNFKDYRFLLVPLSAFIIAFTMIYGRNYTEHIELSLKILVPYIQLFVQVLLPFATYIVSIFRKTAC</sequence>
<protein>
    <submittedName>
        <fullName evidence="9">Spore germination protein KB</fullName>
    </submittedName>
</protein>
<dbReference type="PANTHER" id="PTHR34975">
    <property type="entry name" value="SPORE GERMINATION PROTEIN A2"/>
    <property type="match status" value="1"/>
</dbReference>
<comment type="similarity">
    <text evidence="2">Belongs to the amino acid-polyamine-organocation (APC) superfamily. Spore germination protein (SGP) (TC 2.A.3.9) family.</text>
</comment>
<dbReference type="EMBL" id="FQVH01000035">
    <property type="protein sequence ID" value="SHF65660.1"/>
    <property type="molecule type" value="Genomic_DNA"/>
</dbReference>
<keyword evidence="3" id="KW-0813">Transport</keyword>
<feature type="transmembrane region" description="Helical" evidence="8">
    <location>
        <begin position="142"/>
        <end position="161"/>
    </location>
</feature>
<evidence type="ECO:0000313" key="10">
    <source>
        <dbReference type="Proteomes" id="UP000184088"/>
    </source>
</evidence>
<evidence type="ECO:0000256" key="1">
    <source>
        <dbReference type="ARBA" id="ARBA00004141"/>
    </source>
</evidence>
<evidence type="ECO:0000256" key="4">
    <source>
        <dbReference type="ARBA" id="ARBA00022544"/>
    </source>
</evidence>
<accession>A0A1M5DFC6</accession>
<keyword evidence="5 8" id="KW-0812">Transmembrane</keyword>
<feature type="transmembrane region" description="Helical" evidence="8">
    <location>
        <begin position="301"/>
        <end position="321"/>
    </location>
</feature>
<dbReference type="AlphaFoldDB" id="A0A1M5DFC6"/>
<dbReference type="GO" id="GO:0009847">
    <property type="term" value="P:spore germination"/>
    <property type="evidence" value="ECO:0007669"/>
    <property type="project" value="InterPro"/>
</dbReference>
<feature type="transmembrane region" description="Helical" evidence="8">
    <location>
        <begin position="80"/>
        <end position="101"/>
    </location>
</feature>
<organism evidence="9 10">
    <name type="scientific">Caldanaerobius fijiensis DSM 17918</name>
    <dbReference type="NCBI Taxonomy" id="1121256"/>
    <lineage>
        <taxon>Bacteria</taxon>
        <taxon>Bacillati</taxon>
        <taxon>Bacillota</taxon>
        <taxon>Clostridia</taxon>
        <taxon>Thermoanaerobacterales</taxon>
        <taxon>Thermoanaerobacteraceae</taxon>
        <taxon>Caldanaerobius</taxon>
    </lineage>
</organism>
<evidence type="ECO:0000256" key="7">
    <source>
        <dbReference type="ARBA" id="ARBA00023136"/>
    </source>
</evidence>
<reference evidence="9 10" key="1">
    <citation type="submission" date="2016-11" db="EMBL/GenBank/DDBJ databases">
        <authorList>
            <person name="Jaros S."/>
            <person name="Januszkiewicz K."/>
            <person name="Wedrychowicz H."/>
        </authorList>
    </citation>
    <scope>NUCLEOTIDE SEQUENCE [LARGE SCALE GENOMIC DNA]</scope>
    <source>
        <strain evidence="9 10">DSM 17918</strain>
    </source>
</reference>
<evidence type="ECO:0000256" key="6">
    <source>
        <dbReference type="ARBA" id="ARBA00022989"/>
    </source>
</evidence>
<feature type="transmembrane region" description="Helical" evidence="8">
    <location>
        <begin position="12"/>
        <end position="30"/>
    </location>
</feature>
<dbReference type="Proteomes" id="UP000184088">
    <property type="component" value="Unassembled WGS sequence"/>
</dbReference>
<proteinExistence type="inferred from homology"/>
<keyword evidence="10" id="KW-1185">Reference proteome</keyword>
<feature type="transmembrane region" description="Helical" evidence="8">
    <location>
        <begin position="212"/>
        <end position="234"/>
    </location>
</feature>
<feature type="transmembrane region" description="Helical" evidence="8">
    <location>
        <begin position="36"/>
        <end position="59"/>
    </location>
</feature>
<evidence type="ECO:0000256" key="2">
    <source>
        <dbReference type="ARBA" id="ARBA00007998"/>
    </source>
</evidence>
<dbReference type="RefSeq" id="WP_073345576.1">
    <property type="nucleotide sequence ID" value="NZ_FQVH01000035.1"/>
</dbReference>
<dbReference type="PANTHER" id="PTHR34975:SF2">
    <property type="entry name" value="SPORE GERMINATION PROTEIN A2"/>
    <property type="match status" value="1"/>
</dbReference>
<evidence type="ECO:0000256" key="8">
    <source>
        <dbReference type="SAM" id="Phobius"/>
    </source>
</evidence>
<dbReference type="InterPro" id="IPR004761">
    <property type="entry name" value="Spore_GerAB"/>
</dbReference>
<dbReference type="STRING" id="1121256.SAMN02746089_02330"/>
<gene>
    <name evidence="9" type="ORF">SAMN02746089_02330</name>
</gene>
<feature type="transmembrane region" description="Helical" evidence="8">
    <location>
        <begin position="107"/>
        <end position="130"/>
    </location>
</feature>
<dbReference type="GO" id="GO:0016020">
    <property type="term" value="C:membrane"/>
    <property type="evidence" value="ECO:0007669"/>
    <property type="project" value="UniProtKB-SubCell"/>
</dbReference>
<feature type="transmembrane region" description="Helical" evidence="8">
    <location>
        <begin position="333"/>
        <end position="356"/>
    </location>
</feature>
<comment type="subcellular location">
    <subcellularLocation>
        <location evidence="1">Membrane</location>
        <topology evidence="1">Multi-pass membrane protein</topology>
    </subcellularLocation>
</comment>
<dbReference type="Pfam" id="PF03845">
    <property type="entry name" value="Spore_permease"/>
    <property type="match status" value="1"/>
</dbReference>
<keyword evidence="7 8" id="KW-0472">Membrane</keyword>